<dbReference type="Proteomes" id="UP000192610">
    <property type="component" value="Unassembled WGS sequence"/>
</dbReference>
<keyword evidence="3" id="KW-1185">Reference proteome</keyword>
<dbReference type="GO" id="GO:0016747">
    <property type="term" value="F:acyltransferase activity, transferring groups other than amino-acyl groups"/>
    <property type="evidence" value="ECO:0007669"/>
    <property type="project" value="InterPro"/>
</dbReference>
<sequence length="160" mass="18386">MPQLELYCKGNDELERVLNLMPFGRNMLPQVHDTVMKVTLPAMRKAAEQDYLFFTFWLVVDKLSRTIVAEIGFKGPPAIDGCVEIGYGTMQPMQNKGYMTEAVNGLLQWTFQREDITTVLAETYAGNKASMRVLEKNHFTQFNQKGDMLWWRKQVDVLTG</sequence>
<name>A0A1V9EHW3_9BACT</name>
<dbReference type="AlphaFoldDB" id="A0A1V9EHW3"/>
<organism evidence="2 3">
    <name type="scientific">Niastella yeongjuensis</name>
    <dbReference type="NCBI Taxonomy" id="354355"/>
    <lineage>
        <taxon>Bacteria</taxon>
        <taxon>Pseudomonadati</taxon>
        <taxon>Bacteroidota</taxon>
        <taxon>Chitinophagia</taxon>
        <taxon>Chitinophagales</taxon>
        <taxon>Chitinophagaceae</taxon>
        <taxon>Niastella</taxon>
    </lineage>
</organism>
<evidence type="ECO:0000313" key="2">
    <source>
        <dbReference type="EMBL" id="OQP45475.1"/>
    </source>
</evidence>
<gene>
    <name evidence="2" type="ORF">A4H97_32410</name>
</gene>
<feature type="domain" description="N-acetyltransferase" evidence="1">
    <location>
        <begin position="18"/>
        <end position="156"/>
    </location>
</feature>
<dbReference type="PROSITE" id="PS51186">
    <property type="entry name" value="GNAT"/>
    <property type="match status" value="1"/>
</dbReference>
<dbReference type="PANTHER" id="PTHR43792">
    <property type="entry name" value="GNAT FAMILY, PUTATIVE (AFU_ORTHOLOGUE AFUA_3G00765)-RELATED-RELATED"/>
    <property type="match status" value="1"/>
</dbReference>
<comment type="caution">
    <text evidence="2">The sequence shown here is derived from an EMBL/GenBank/DDBJ whole genome shotgun (WGS) entry which is preliminary data.</text>
</comment>
<proteinExistence type="predicted"/>
<dbReference type="SUPFAM" id="SSF55729">
    <property type="entry name" value="Acyl-CoA N-acyltransferases (Nat)"/>
    <property type="match status" value="1"/>
</dbReference>
<dbReference type="Gene3D" id="3.40.630.30">
    <property type="match status" value="1"/>
</dbReference>
<protein>
    <recommendedName>
        <fullName evidence="1">N-acetyltransferase domain-containing protein</fullName>
    </recommendedName>
</protein>
<dbReference type="InterPro" id="IPR051531">
    <property type="entry name" value="N-acetyltransferase"/>
</dbReference>
<evidence type="ECO:0000259" key="1">
    <source>
        <dbReference type="PROSITE" id="PS51186"/>
    </source>
</evidence>
<dbReference type="EMBL" id="LVXG01000029">
    <property type="protein sequence ID" value="OQP45475.1"/>
    <property type="molecule type" value="Genomic_DNA"/>
</dbReference>
<reference evidence="3" key="1">
    <citation type="submission" date="2016-04" db="EMBL/GenBank/DDBJ databases">
        <authorList>
            <person name="Chen L."/>
            <person name="Zhuang W."/>
            <person name="Wang G."/>
        </authorList>
    </citation>
    <scope>NUCLEOTIDE SEQUENCE [LARGE SCALE GENOMIC DNA]</scope>
    <source>
        <strain evidence="3">17621</strain>
    </source>
</reference>
<dbReference type="InterPro" id="IPR000182">
    <property type="entry name" value="GNAT_dom"/>
</dbReference>
<dbReference type="InterPro" id="IPR016181">
    <property type="entry name" value="Acyl_CoA_acyltransferase"/>
</dbReference>
<dbReference type="STRING" id="354355.SAMN05660816_03452"/>
<evidence type="ECO:0000313" key="3">
    <source>
        <dbReference type="Proteomes" id="UP000192610"/>
    </source>
</evidence>
<accession>A0A1V9EHW3</accession>
<dbReference type="PANTHER" id="PTHR43792:SF13">
    <property type="entry name" value="ACETYLTRANSFERASE"/>
    <property type="match status" value="1"/>
</dbReference>
<dbReference type="Pfam" id="PF13302">
    <property type="entry name" value="Acetyltransf_3"/>
    <property type="match status" value="1"/>
</dbReference>